<evidence type="ECO:0000313" key="2">
    <source>
        <dbReference type="EMBL" id="KAK3049211.1"/>
    </source>
</evidence>
<feature type="region of interest" description="Disordered" evidence="1">
    <location>
        <begin position="117"/>
        <end position="300"/>
    </location>
</feature>
<dbReference type="Pfam" id="PF04000">
    <property type="entry name" value="Sas10_Utp3"/>
    <property type="match status" value="1"/>
</dbReference>
<reference evidence="2" key="1">
    <citation type="submission" date="2023-04" db="EMBL/GenBank/DDBJ databases">
        <title>Black Yeasts Isolated from many extreme environments.</title>
        <authorList>
            <person name="Coleine C."/>
            <person name="Stajich J.E."/>
            <person name="Selbmann L."/>
        </authorList>
    </citation>
    <scope>NUCLEOTIDE SEQUENCE</scope>
    <source>
        <strain evidence="2">CCFEE 5312</strain>
    </source>
</reference>
<dbReference type="EMBL" id="JAWDJX010000041">
    <property type="protein sequence ID" value="KAK3049211.1"/>
    <property type="molecule type" value="Genomic_DNA"/>
</dbReference>
<accession>A0AAJ0DFJ9</accession>
<dbReference type="PANTHER" id="PTHR13237">
    <property type="entry name" value="SOMETHING ABOUT SILENCING PROTEIN 10-RELATED"/>
    <property type="match status" value="1"/>
</dbReference>
<dbReference type="AlphaFoldDB" id="A0AAJ0DFJ9"/>
<feature type="compositionally biased region" description="Basic and acidic residues" evidence="1">
    <location>
        <begin position="248"/>
        <end position="299"/>
    </location>
</feature>
<dbReference type="Proteomes" id="UP001271007">
    <property type="component" value="Unassembled WGS sequence"/>
</dbReference>
<dbReference type="InterPro" id="IPR007146">
    <property type="entry name" value="Sas10/Utp3/C1D"/>
</dbReference>
<feature type="compositionally biased region" description="Acidic residues" evidence="1">
    <location>
        <begin position="140"/>
        <end position="158"/>
    </location>
</feature>
<dbReference type="GO" id="GO:0032040">
    <property type="term" value="C:small-subunit processome"/>
    <property type="evidence" value="ECO:0007669"/>
    <property type="project" value="TreeGrafter"/>
</dbReference>
<proteinExistence type="predicted"/>
<evidence type="ECO:0000256" key="1">
    <source>
        <dbReference type="SAM" id="MobiDB-lite"/>
    </source>
</evidence>
<evidence type="ECO:0000313" key="3">
    <source>
        <dbReference type="Proteomes" id="UP001271007"/>
    </source>
</evidence>
<organism evidence="2 3">
    <name type="scientific">Extremus antarcticus</name>
    <dbReference type="NCBI Taxonomy" id="702011"/>
    <lineage>
        <taxon>Eukaryota</taxon>
        <taxon>Fungi</taxon>
        <taxon>Dikarya</taxon>
        <taxon>Ascomycota</taxon>
        <taxon>Pezizomycotina</taxon>
        <taxon>Dothideomycetes</taxon>
        <taxon>Dothideomycetidae</taxon>
        <taxon>Mycosphaerellales</taxon>
        <taxon>Extremaceae</taxon>
        <taxon>Extremus</taxon>
    </lineage>
</organism>
<dbReference type="PANTHER" id="PTHR13237:SF9">
    <property type="entry name" value="NEUROGUIDIN"/>
    <property type="match status" value="1"/>
</dbReference>
<feature type="compositionally biased region" description="Polar residues" evidence="1">
    <location>
        <begin position="227"/>
        <end position="243"/>
    </location>
</feature>
<feature type="compositionally biased region" description="Basic and acidic residues" evidence="1">
    <location>
        <begin position="322"/>
        <end position="333"/>
    </location>
</feature>
<name>A0AAJ0DFJ9_9PEZI</name>
<dbReference type="GO" id="GO:0000462">
    <property type="term" value="P:maturation of SSU-rRNA from tricistronic rRNA transcript (SSU-rRNA, 5.8S rRNA, LSU-rRNA)"/>
    <property type="evidence" value="ECO:0007669"/>
    <property type="project" value="TreeGrafter"/>
</dbReference>
<gene>
    <name evidence="2" type="ORF">LTR09_009389</name>
</gene>
<protein>
    <submittedName>
        <fullName evidence="2">Uncharacterized protein</fullName>
    </submittedName>
</protein>
<comment type="caution">
    <text evidence="2">The sequence shown here is derived from an EMBL/GenBank/DDBJ whole genome shotgun (WGS) entry which is preliminary data.</text>
</comment>
<feature type="region of interest" description="Disordered" evidence="1">
    <location>
        <begin position="313"/>
        <end position="354"/>
    </location>
</feature>
<keyword evidence="3" id="KW-1185">Reference proteome</keyword>
<feature type="compositionally biased region" description="Polar residues" evidence="1">
    <location>
        <begin position="170"/>
        <end position="180"/>
    </location>
</feature>
<feature type="compositionally biased region" description="Basic residues" evidence="1">
    <location>
        <begin position="344"/>
        <end position="354"/>
    </location>
</feature>
<sequence length="354" mass="39181">MATATTLLDTLSSFTTAAESTTQALPNVDALLPSGDGISLLDAKNEIFLSYLQALALRNLNVIRSLKDGADVEATQKLSSDITSKLIEHRVYLERGVRPLEQKIKYQTDKVVKAADDEERVALQRQKSTKPVKGRKDGSDDSEGGSDDSEDEEDEEVDQTSYRPNLATFGKTNGTTSQATRHSKSKEDGVYRPPRVSATSMPTTEQKVRKEKRQPKSATMEEYVSAELSTAPQSVPSIGSTIVQGGRKTKDARQLAKEQERQDYEETHLVRLPKESKKELAKQKSRDKRGGFGGEEWRDLGSAVDRIGDLTRRKGKGGALENSRKRAVEDGPRNDGIGSAFDVKKRRVMKKMHK</sequence>